<dbReference type="RefSeq" id="WP_172343719.1">
    <property type="nucleotide sequence ID" value="NZ_JABKKJ010000001.1"/>
</dbReference>
<dbReference type="Proteomes" id="UP000820977">
    <property type="component" value="Unassembled WGS sequence"/>
</dbReference>
<evidence type="ECO:0000313" key="2">
    <source>
        <dbReference type="EMBL" id="NPE24228.1"/>
    </source>
</evidence>
<name>A0ABX2B1C1_9BACT</name>
<reference evidence="2 3" key="1">
    <citation type="submission" date="2020-05" db="EMBL/GenBank/DDBJ databases">
        <title>Distinct polysaccharide utilization as determinants for interspecies competition between intestinal Prevotella spp.</title>
        <authorList>
            <person name="Galvez E.J.C."/>
            <person name="Iljazovic A."/>
            <person name="Strowig T."/>
        </authorList>
    </citation>
    <scope>NUCLEOTIDE SEQUENCE [LARGE SCALE GENOMIC DNA]</scope>
    <source>
        <strain evidence="2 3">PCHR</strain>
    </source>
</reference>
<gene>
    <name evidence="2" type="ORF">HPS54_01625</name>
</gene>
<organism evidence="2 3">
    <name type="scientific">Xylanibacter caecicola</name>
    <dbReference type="NCBI Taxonomy" id="2736294"/>
    <lineage>
        <taxon>Bacteria</taxon>
        <taxon>Pseudomonadati</taxon>
        <taxon>Bacteroidota</taxon>
        <taxon>Bacteroidia</taxon>
        <taxon>Bacteroidales</taxon>
        <taxon>Prevotellaceae</taxon>
        <taxon>Xylanibacter</taxon>
    </lineage>
</organism>
<evidence type="ECO:0000259" key="1">
    <source>
        <dbReference type="Pfam" id="PF04233"/>
    </source>
</evidence>
<feature type="domain" description="Phage head morphogenesis" evidence="1">
    <location>
        <begin position="116"/>
        <end position="203"/>
    </location>
</feature>
<comment type="caution">
    <text evidence="2">The sequence shown here is derived from an EMBL/GenBank/DDBJ whole genome shotgun (WGS) entry which is preliminary data.</text>
</comment>
<dbReference type="EMBL" id="JABKKJ010000001">
    <property type="protein sequence ID" value="NPE24228.1"/>
    <property type="molecule type" value="Genomic_DNA"/>
</dbReference>
<evidence type="ECO:0000313" key="3">
    <source>
        <dbReference type="Proteomes" id="UP000820977"/>
    </source>
</evidence>
<dbReference type="InterPro" id="IPR006528">
    <property type="entry name" value="Phage_head_morphogenesis_dom"/>
</dbReference>
<proteinExistence type="predicted"/>
<keyword evidence="3" id="KW-1185">Reference proteome</keyword>
<dbReference type="Pfam" id="PF04233">
    <property type="entry name" value="Phage_Mu_F"/>
    <property type="match status" value="1"/>
</dbReference>
<sequence>MLYEDDTLQLAADDDAPSLAPSVFDAVADLIYKAGGFDINQVKDPAARKLLIETAAAINRGVNTHLPTDVPDTLRYALEENSFIFSGFKTFHAMREIGLSLLNDKGEIKQYADFQADVIKLNNKYNKAYLYAEYKHAISTSQMAAKWVGIEADGDRYLLQYRTAEDNRVREDHAALDGITLPPSDPFWSKYYPPNGWGCRCTAVQVRRGKYTESDPKAAMELGDSATEAAKQQIFRFNAGKEMQLFPPKHPYFKAPAAAKKVVQEVVQEESEQVRKDRYKAELPDSLTDAEKEAIVQNYIDIEKAAKIRKGVPMSLDDADKQSANPKHVLQFIEDPNGTYRDKAGKRYKLNPDYKKSRDERYSINCATCSPAYALRLRGFNVTAKGCVERSGSRNEWAMNGHSFDMWTNADGTPAKPAYTYEWKEKKGYKTMTEKRYHEYFEEVTKEEGVYILTIGWKGRGGHATILQRFADGTLAYIEPQEYNGTAAKRDIDELCKKGAGNPHPKRGVLRVDNKIFNAGYMDLFDTE</sequence>
<protein>
    <recommendedName>
        <fullName evidence="1">Phage head morphogenesis domain-containing protein</fullName>
    </recommendedName>
</protein>
<accession>A0ABX2B1C1</accession>